<protein>
    <submittedName>
        <fullName evidence="3">FecR family protein</fullName>
    </submittedName>
</protein>
<keyword evidence="1" id="KW-1133">Transmembrane helix</keyword>
<dbReference type="Proteomes" id="UP000812961">
    <property type="component" value="Unassembled WGS sequence"/>
</dbReference>
<evidence type="ECO:0000313" key="4">
    <source>
        <dbReference type="Proteomes" id="UP000812961"/>
    </source>
</evidence>
<proteinExistence type="predicted"/>
<dbReference type="PANTHER" id="PTHR30273">
    <property type="entry name" value="PERIPLASMIC SIGNAL SENSOR AND SIGMA FACTOR ACTIVATOR FECR-RELATED"/>
    <property type="match status" value="1"/>
</dbReference>
<organism evidence="3 4">
    <name type="scientific">Chitinophaga rhizophila</name>
    <dbReference type="NCBI Taxonomy" id="2866212"/>
    <lineage>
        <taxon>Bacteria</taxon>
        <taxon>Pseudomonadati</taxon>
        <taxon>Bacteroidota</taxon>
        <taxon>Chitinophagia</taxon>
        <taxon>Chitinophagales</taxon>
        <taxon>Chitinophagaceae</taxon>
        <taxon>Chitinophaga</taxon>
    </lineage>
</organism>
<dbReference type="Pfam" id="PF04773">
    <property type="entry name" value="FecR"/>
    <property type="match status" value="1"/>
</dbReference>
<comment type="caution">
    <text evidence="3">The sequence shown here is derived from an EMBL/GenBank/DDBJ whole genome shotgun (WGS) entry which is preliminary data.</text>
</comment>
<dbReference type="InterPro" id="IPR006860">
    <property type="entry name" value="FecR"/>
</dbReference>
<dbReference type="InterPro" id="IPR012373">
    <property type="entry name" value="Ferrdict_sens_TM"/>
</dbReference>
<reference evidence="3 4" key="1">
    <citation type="submission" date="2021-08" db="EMBL/GenBank/DDBJ databases">
        <title>The genome sequence of Chitinophaga sp. B61.</title>
        <authorList>
            <person name="Zhang X."/>
        </authorList>
    </citation>
    <scope>NUCLEOTIDE SEQUENCE [LARGE SCALE GENOMIC DNA]</scope>
    <source>
        <strain evidence="3 4">B61</strain>
    </source>
</reference>
<evidence type="ECO:0000256" key="1">
    <source>
        <dbReference type="SAM" id="Phobius"/>
    </source>
</evidence>
<keyword evidence="4" id="KW-1185">Reference proteome</keyword>
<evidence type="ECO:0000313" key="3">
    <source>
        <dbReference type="EMBL" id="MBW8686794.1"/>
    </source>
</evidence>
<dbReference type="Gene3D" id="2.60.120.1440">
    <property type="match status" value="1"/>
</dbReference>
<accession>A0ABS7GGH7</accession>
<dbReference type="RefSeq" id="WP_220252126.1">
    <property type="nucleotide sequence ID" value="NZ_JAICCF010000004.1"/>
</dbReference>
<feature type="domain" description="FecR protein" evidence="2">
    <location>
        <begin position="169"/>
        <end position="262"/>
    </location>
</feature>
<keyword evidence="1" id="KW-0472">Membrane</keyword>
<dbReference type="EMBL" id="JAICCF010000004">
    <property type="protein sequence ID" value="MBW8686794.1"/>
    <property type="molecule type" value="Genomic_DNA"/>
</dbReference>
<sequence>MENMPLELEALIIAEIADTITPEEQVLLNKLREVDPAVNMLSAELYKSLGSIRRETKEEMHTSARKIISMANAIDRSKRSSLYVRIRVPLIAACLLAMIILGITAYNNYTNKIPALAQKDNNATYLFDGESWITLQNETLRLSNNGEIYADDKLLNVPRGMFTRHQLEIQTGFKKICRITLPDGSGIVANAGSRITFPKKFTGKQRDIFIDGEAYCDIASEPGRPFIVQHPTGKVEVLGTAFNINTFTKGSPSVAVVSGSVRMNDNGINTQLGAGDKGIYKQGHYLVQKFDQKEVTSWKENVLFFVNASKSDVENAFESFYGKQLSIDRDFPNGMGRLNIVRTEDEKDFINQLPHRMELNIIKGVYHLK</sequence>
<gene>
    <name evidence="3" type="ORF">K1Y79_20840</name>
</gene>
<name>A0ABS7GGH7_9BACT</name>
<feature type="transmembrane region" description="Helical" evidence="1">
    <location>
        <begin position="86"/>
        <end position="106"/>
    </location>
</feature>
<dbReference type="PANTHER" id="PTHR30273:SF2">
    <property type="entry name" value="PROTEIN FECR"/>
    <property type="match status" value="1"/>
</dbReference>
<evidence type="ECO:0000259" key="2">
    <source>
        <dbReference type="Pfam" id="PF04773"/>
    </source>
</evidence>
<keyword evidence="1" id="KW-0812">Transmembrane</keyword>